<evidence type="ECO:0000313" key="2">
    <source>
        <dbReference type="EMBL" id="GER44770.1"/>
    </source>
</evidence>
<evidence type="ECO:0000256" key="1">
    <source>
        <dbReference type="SAM" id="MobiDB-lite"/>
    </source>
</evidence>
<gene>
    <name evidence="2" type="ORF">STAS_21675</name>
</gene>
<feature type="compositionally biased region" description="Low complexity" evidence="1">
    <location>
        <begin position="254"/>
        <end position="269"/>
    </location>
</feature>
<dbReference type="AlphaFoldDB" id="A0A5A7QI48"/>
<feature type="region of interest" description="Disordered" evidence="1">
    <location>
        <begin position="54"/>
        <end position="184"/>
    </location>
</feature>
<comment type="caution">
    <text evidence="2">The sequence shown here is derived from an EMBL/GenBank/DDBJ whole genome shotgun (WGS) entry which is preliminary data.</text>
</comment>
<organism evidence="2 3">
    <name type="scientific">Striga asiatica</name>
    <name type="common">Asiatic witchweed</name>
    <name type="synonym">Buchnera asiatica</name>
    <dbReference type="NCBI Taxonomy" id="4170"/>
    <lineage>
        <taxon>Eukaryota</taxon>
        <taxon>Viridiplantae</taxon>
        <taxon>Streptophyta</taxon>
        <taxon>Embryophyta</taxon>
        <taxon>Tracheophyta</taxon>
        <taxon>Spermatophyta</taxon>
        <taxon>Magnoliopsida</taxon>
        <taxon>eudicotyledons</taxon>
        <taxon>Gunneridae</taxon>
        <taxon>Pentapetalae</taxon>
        <taxon>asterids</taxon>
        <taxon>lamiids</taxon>
        <taxon>Lamiales</taxon>
        <taxon>Orobanchaceae</taxon>
        <taxon>Buchnereae</taxon>
        <taxon>Striga</taxon>
    </lineage>
</organism>
<feature type="compositionally biased region" description="Basic and acidic residues" evidence="1">
    <location>
        <begin position="98"/>
        <end position="108"/>
    </location>
</feature>
<feature type="compositionally biased region" description="Low complexity" evidence="1">
    <location>
        <begin position="85"/>
        <end position="95"/>
    </location>
</feature>
<keyword evidence="3" id="KW-1185">Reference proteome</keyword>
<dbReference type="OrthoDB" id="361835at2759"/>
<feature type="region of interest" description="Disordered" evidence="1">
    <location>
        <begin position="229"/>
        <end position="315"/>
    </location>
</feature>
<name>A0A5A7QI48_STRAF</name>
<feature type="compositionally biased region" description="Acidic residues" evidence="1">
    <location>
        <begin position="63"/>
        <end position="72"/>
    </location>
</feature>
<proteinExistence type="predicted"/>
<protein>
    <submittedName>
        <fullName evidence="2">Uncharacterized protein</fullName>
    </submittedName>
</protein>
<accession>A0A5A7QI48</accession>
<evidence type="ECO:0000313" key="3">
    <source>
        <dbReference type="Proteomes" id="UP000325081"/>
    </source>
</evidence>
<feature type="compositionally biased region" description="Acidic residues" evidence="1">
    <location>
        <begin position="293"/>
        <end position="303"/>
    </location>
</feature>
<reference evidence="3" key="1">
    <citation type="journal article" date="2019" name="Curr. Biol.">
        <title>Genome Sequence of Striga asiatica Provides Insight into the Evolution of Plant Parasitism.</title>
        <authorList>
            <person name="Yoshida S."/>
            <person name="Kim S."/>
            <person name="Wafula E.K."/>
            <person name="Tanskanen J."/>
            <person name="Kim Y.M."/>
            <person name="Honaas L."/>
            <person name="Yang Z."/>
            <person name="Spallek T."/>
            <person name="Conn C.E."/>
            <person name="Ichihashi Y."/>
            <person name="Cheong K."/>
            <person name="Cui S."/>
            <person name="Der J.P."/>
            <person name="Gundlach H."/>
            <person name="Jiao Y."/>
            <person name="Hori C."/>
            <person name="Ishida J.K."/>
            <person name="Kasahara H."/>
            <person name="Kiba T."/>
            <person name="Kim M.S."/>
            <person name="Koo N."/>
            <person name="Laohavisit A."/>
            <person name="Lee Y.H."/>
            <person name="Lumba S."/>
            <person name="McCourt P."/>
            <person name="Mortimer J.C."/>
            <person name="Mutuku J.M."/>
            <person name="Nomura T."/>
            <person name="Sasaki-Sekimoto Y."/>
            <person name="Seto Y."/>
            <person name="Wang Y."/>
            <person name="Wakatake T."/>
            <person name="Sakakibara H."/>
            <person name="Demura T."/>
            <person name="Yamaguchi S."/>
            <person name="Yoneyama K."/>
            <person name="Manabe R.I."/>
            <person name="Nelson D.C."/>
            <person name="Schulman A.H."/>
            <person name="Timko M.P."/>
            <person name="dePamphilis C.W."/>
            <person name="Choi D."/>
            <person name="Shirasu K."/>
        </authorList>
    </citation>
    <scope>NUCLEOTIDE SEQUENCE [LARGE SCALE GENOMIC DNA]</scope>
    <source>
        <strain evidence="3">cv. UVA1</strain>
    </source>
</reference>
<feature type="compositionally biased region" description="Basic and acidic residues" evidence="1">
    <location>
        <begin position="159"/>
        <end position="184"/>
    </location>
</feature>
<dbReference type="PANTHER" id="PTHR33828:SF2">
    <property type="entry name" value="NUCLEOLIN"/>
    <property type="match status" value="1"/>
</dbReference>
<dbReference type="Proteomes" id="UP000325081">
    <property type="component" value="Unassembled WGS sequence"/>
</dbReference>
<dbReference type="EMBL" id="BKCP01007071">
    <property type="protein sequence ID" value="GER44770.1"/>
    <property type="molecule type" value="Genomic_DNA"/>
</dbReference>
<sequence>MNLKINVVERNQNNPSFRLRLHCHLQSFLHKINRQFIFKSFYSVLFLEKMPKTEAKNVKKEDSEEEVDDDDLCIASLAKRKNKSPKNSNAASKSPAKGRKEGKNVKKEEEDEDFEKPSSKKAPIKADTKVKEMKKKAKKEEEGEEEEEKPQKITKKRGKAGENKTVQKRERKVFDLPGQKRDTPEARDPLRIFYESLYKQVPDSEMAAIWMMESGLLPKDVAKKVLDRKVKKAKEQRLSSPMKTVVTVKKKSDSTTVVKKSANSPVSTTQKKKTPPSKAKSQPSKKRKSKDDESSDEDTDDDFVDTKSSKKRRMS</sequence>
<dbReference type="PANTHER" id="PTHR33828">
    <property type="entry name" value="OS05G0596200 PROTEIN"/>
    <property type="match status" value="1"/>
</dbReference>